<dbReference type="PANTHER" id="PTHR33048">
    <property type="entry name" value="PTH11-LIKE INTEGRAL MEMBRANE PROTEIN (AFU_ORTHOLOGUE AFUA_5G11245)"/>
    <property type="match status" value="1"/>
</dbReference>
<gene>
    <name evidence="9" type="ORF">JMJ35_003094</name>
</gene>
<comment type="subcellular location">
    <subcellularLocation>
        <location evidence="1">Membrane</location>
        <topology evidence="1">Multi-pass membrane protein</topology>
    </subcellularLocation>
</comment>
<feature type="transmembrane region" description="Helical" evidence="7">
    <location>
        <begin position="226"/>
        <end position="245"/>
    </location>
</feature>
<evidence type="ECO:0000256" key="7">
    <source>
        <dbReference type="SAM" id="Phobius"/>
    </source>
</evidence>
<name>A0AA39R401_9LECA</name>
<feature type="transmembrane region" description="Helical" evidence="7">
    <location>
        <begin position="91"/>
        <end position="111"/>
    </location>
</feature>
<feature type="transmembrane region" description="Helical" evidence="7">
    <location>
        <begin position="49"/>
        <end position="70"/>
    </location>
</feature>
<dbReference type="InterPro" id="IPR052337">
    <property type="entry name" value="SAT4-like"/>
</dbReference>
<sequence length="490" mass="54282">MTRSALLGMPPANENDFNIVKGILDLFGIPGDPSEGVAIPPSAPPHRSYANRGMGVIAGVSIAILTIIVVTGGRLFARYSHFGSRLGWDDALIMVAAAFAIAWHGVILAMVTQGGTGQHIYNITYHEYDLWLRYGSIDEILFFITVGITKLSIICFNWRLTGETSKAWQWTHRVFFVVISAYLLAAIFATTFQCNPPEAARSLIVYGQNAGHVKCLSVNALGVTLSGLHIAFDWMLLSIPMTFVFRLSIPRARKLRAAIPLSVGVMSCVGSIVRLYKQLHPPEDITFNWLPQLNWTIVDIVTAVCVTSLPSLNSLVTRHLPKTIRQHWGNKDNVDEFGHPLNEGYFFEVNQRRKPRAVRQGGWGEPFGKQTLDLEKYPTGETMPTTDGSTNSCSTTVLATRQESVQKPEDDHTSFARFIEHGEISDQSSAPHSKVAMRPEPNKTKHADPYAIPDDDVSLDEIDYSLRPMAQPVKVIESSDLRAPEKSLAR</sequence>
<accession>A0AA39R401</accession>
<evidence type="ECO:0000256" key="4">
    <source>
        <dbReference type="ARBA" id="ARBA00023136"/>
    </source>
</evidence>
<reference evidence="9" key="1">
    <citation type="submission" date="2023-03" db="EMBL/GenBank/DDBJ databases">
        <title>Complete genome of Cladonia borealis.</title>
        <authorList>
            <person name="Park H."/>
        </authorList>
    </citation>
    <scope>NUCLEOTIDE SEQUENCE</scope>
    <source>
        <strain evidence="9">ANT050790</strain>
    </source>
</reference>
<comment type="similarity">
    <text evidence="5">Belongs to the SAT4 family.</text>
</comment>
<evidence type="ECO:0000256" key="6">
    <source>
        <dbReference type="SAM" id="MobiDB-lite"/>
    </source>
</evidence>
<dbReference type="InterPro" id="IPR049326">
    <property type="entry name" value="Rhodopsin_dom_fungi"/>
</dbReference>
<dbReference type="Pfam" id="PF20684">
    <property type="entry name" value="Fung_rhodopsin"/>
    <property type="match status" value="1"/>
</dbReference>
<evidence type="ECO:0000256" key="2">
    <source>
        <dbReference type="ARBA" id="ARBA00022692"/>
    </source>
</evidence>
<dbReference type="PANTHER" id="PTHR33048:SF129">
    <property type="entry name" value="INTEGRAL MEMBRANE PROTEIN-RELATED"/>
    <property type="match status" value="1"/>
</dbReference>
<keyword evidence="2 7" id="KW-0812">Transmembrane</keyword>
<feature type="transmembrane region" description="Helical" evidence="7">
    <location>
        <begin position="140"/>
        <end position="158"/>
    </location>
</feature>
<keyword evidence="3 7" id="KW-1133">Transmembrane helix</keyword>
<feature type="compositionally biased region" description="Basic and acidic residues" evidence="6">
    <location>
        <begin position="477"/>
        <end position="490"/>
    </location>
</feature>
<dbReference type="GO" id="GO:0016020">
    <property type="term" value="C:membrane"/>
    <property type="evidence" value="ECO:0007669"/>
    <property type="project" value="UniProtKB-SubCell"/>
</dbReference>
<keyword evidence="10" id="KW-1185">Reference proteome</keyword>
<feature type="region of interest" description="Disordered" evidence="6">
    <location>
        <begin position="422"/>
        <end position="455"/>
    </location>
</feature>
<feature type="region of interest" description="Disordered" evidence="6">
    <location>
        <begin position="468"/>
        <end position="490"/>
    </location>
</feature>
<proteinExistence type="inferred from homology"/>
<dbReference type="AlphaFoldDB" id="A0AA39R401"/>
<dbReference type="EMBL" id="JAFEKC020000005">
    <property type="protein sequence ID" value="KAK0514477.1"/>
    <property type="molecule type" value="Genomic_DNA"/>
</dbReference>
<evidence type="ECO:0000256" key="1">
    <source>
        <dbReference type="ARBA" id="ARBA00004141"/>
    </source>
</evidence>
<evidence type="ECO:0000256" key="5">
    <source>
        <dbReference type="ARBA" id="ARBA00038359"/>
    </source>
</evidence>
<evidence type="ECO:0000313" key="10">
    <source>
        <dbReference type="Proteomes" id="UP001166286"/>
    </source>
</evidence>
<evidence type="ECO:0000313" key="9">
    <source>
        <dbReference type="EMBL" id="KAK0514477.1"/>
    </source>
</evidence>
<comment type="caution">
    <text evidence="9">The sequence shown here is derived from an EMBL/GenBank/DDBJ whole genome shotgun (WGS) entry which is preliminary data.</text>
</comment>
<feature type="transmembrane region" description="Helical" evidence="7">
    <location>
        <begin position="170"/>
        <end position="192"/>
    </location>
</feature>
<organism evidence="9 10">
    <name type="scientific">Cladonia borealis</name>
    <dbReference type="NCBI Taxonomy" id="184061"/>
    <lineage>
        <taxon>Eukaryota</taxon>
        <taxon>Fungi</taxon>
        <taxon>Dikarya</taxon>
        <taxon>Ascomycota</taxon>
        <taxon>Pezizomycotina</taxon>
        <taxon>Lecanoromycetes</taxon>
        <taxon>OSLEUM clade</taxon>
        <taxon>Lecanoromycetidae</taxon>
        <taxon>Lecanorales</taxon>
        <taxon>Lecanorineae</taxon>
        <taxon>Cladoniaceae</taxon>
        <taxon>Cladonia</taxon>
    </lineage>
</organism>
<evidence type="ECO:0000256" key="3">
    <source>
        <dbReference type="ARBA" id="ARBA00022989"/>
    </source>
</evidence>
<protein>
    <recommendedName>
        <fullName evidence="8">Rhodopsin domain-containing protein</fullName>
    </recommendedName>
</protein>
<evidence type="ECO:0000259" key="8">
    <source>
        <dbReference type="Pfam" id="PF20684"/>
    </source>
</evidence>
<dbReference type="Proteomes" id="UP001166286">
    <property type="component" value="Unassembled WGS sequence"/>
</dbReference>
<keyword evidence="4 7" id="KW-0472">Membrane</keyword>
<feature type="domain" description="Rhodopsin" evidence="8">
    <location>
        <begin position="74"/>
        <end position="317"/>
    </location>
</feature>